<evidence type="ECO:0000256" key="5">
    <source>
        <dbReference type="ARBA" id="ARBA00022777"/>
    </source>
</evidence>
<feature type="transmembrane region" description="Helical" evidence="7">
    <location>
        <begin position="12"/>
        <end position="30"/>
    </location>
</feature>
<dbReference type="InterPro" id="IPR007891">
    <property type="entry name" value="CHASE3"/>
</dbReference>
<keyword evidence="4" id="KW-0808">Transferase</keyword>
<dbReference type="GO" id="GO:0000155">
    <property type="term" value="F:phosphorelay sensor kinase activity"/>
    <property type="evidence" value="ECO:0007669"/>
    <property type="project" value="InterPro"/>
</dbReference>
<sequence>MESSRRIIYSRIIFITGIILLTSLSILFLYETFEESSSSDVVHNTNLTRQSLDKIYAILKDHESALRGYALTHDTTYLLKQTAVKEIHQHIALIDSLLQDNQTLKRDLAQLESMIQIEIAHDAFVIQRLQEHAYRQNTLLYDDLKKSEIGMDSIQALMNNMQRVASKLSADRALDAKKHTVLATMVSVAVSMFSILIFIIAFYFVDQELKRSHRHIQEKESLYTQIAAFNTALESANKSLQQLNSELEGKNFQLEKYAAELSSFTHITSHDMQEPLRKIEFFISIVEERDEKNLSDNGKKYLDKIRENVGRMRQLFLSMLDFSLANTIDKNIEDVDLNDVLEQTMASLKIYLKDTHAMIDSDTLPIVSGIRYQFLQLFENIISNAIKFRRNDVVPEIQISWEYIRPSEHNLKGLKNNVAYYRINFKDNGIGFDPLNAEKIFGIFQRLKHDSYGVGIGLAICRKIAENHGGIVVAESKPQEGATFSLYLPKK</sequence>
<comment type="caution">
    <text evidence="9">The sequence shown here is derived from an EMBL/GenBank/DDBJ whole genome shotgun (WGS) entry which is preliminary data.</text>
</comment>
<evidence type="ECO:0000256" key="6">
    <source>
        <dbReference type="SAM" id="Coils"/>
    </source>
</evidence>
<dbReference type="SUPFAM" id="SSF47384">
    <property type="entry name" value="Homodimeric domain of signal transducing histidine kinase"/>
    <property type="match status" value="1"/>
</dbReference>
<keyword evidence="7" id="KW-1133">Transmembrane helix</keyword>
<dbReference type="Pfam" id="PF00512">
    <property type="entry name" value="HisKA"/>
    <property type="match status" value="1"/>
</dbReference>
<dbReference type="InterPro" id="IPR004358">
    <property type="entry name" value="Sig_transdc_His_kin-like_C"/>
</dbReference>
<dbReference type="SMART" id="SM00387">
    <property type="entry name" value="HATPase_c"/>
    <property type="match status" value="1"/>
</dbReference>
<evidence type="ECO:0000313" key="10">
    <source>
        <dbReference type="Proteomes" id="UP000251889"/>
    </source>
</evidence>
<feature type="transmembrane region" description="Helical" evidence="7">
    <location>
        <begin position="181"/>
        <end position="205"/>
    </location>
</feature>
<dbReference type="Gene3D" id="1.10.287.130">
    <property type="match status" value="1"/>
</dbReference>
<protein>
    <recommendedName>
        <fullName evidence="2">histidine kinase</fullName>
        <ecNumber evidence="2">2.7.13.3</ecNumber>
    </recommendedName>
</protein>
<evidence type="ECO:0000259" key="8">
    <source>
        <dbReference type="PROSITE" id="PS50109"/>
    </source>
</evidence>
<keyword evidence="10" id="KW-1185">Reference proteome</keyword>
<dbReference type="OrthoDB" id="9124519at2"/>
<dbReference type="InterPro" id="IPR005467">
    <property type="entry name" value="His_kinase_dom"/>
</dbReference>
<evidence type="ECO:0000256" key="3">
    <source>
        <dbReference type="ARBA" id="ARBA00022553"/>
    </source>
</evidence>
<evidence type="ECO:0000256" key="4">
    <source>
        <dbReference type="ARBA" id="ARBA00022679"/>
    </source>
</evidence>
<dbReference type="InterPro" id="IPR003594">
    <property type="entry name" value="HATPase_dom"/>
</dbReference>
<dbReference type="PROSITE" id="PS50109">
    <property type="entry name" value="HIS_KIN"/>
    <property type="match status" value="1"/>
</dbReference>
<organism evidence="9 10">
    <name type="scientific">Pseudochryseolinea flava</name>
    <dbReference type="NCBI Taxonomy" id="2059302"/>
    <lineage>
        <taxon>Bacteria</taxon>
        <taxon>Pseudomonadati</taxon>
        <taxon>Bacteroidota</taxon>
        <taxon>Cytophagia</taxon>
        <taxon>Cytophagales</taxon>
        <taxon>Fulvivirgaceae</taxon>
        <taxon>Pseudochryseolinea</taxon>
    </lineage>
</organism>
<dbReference type="PANTHER" id="PTHR43304:SF1">
    <property type="entry name" value="PAC DOMAIN-CONTAINING PROTEIN"/>
    <property type="match status" value="1"/>
</dbReference>
<dbReference type="SUPFAM" id="SSF55874">
    <property type="entry name" value="ATPase domain of HSP90 chaperone/DNA topoisomerase II/histidine kinase"/>
    <property type="match status" value="1"/>
</dbReference>
<evidence type="ECO:0000256" key="2">
    <source>
        <dbReference type="ARBA" id="ARBA00012438"/>
    </source>
</evidence>
<dbReference type="EMBL" id="QMFY01000001">
    <property type="protein sequence ID" value="RAW02935.1"/>
    <property type="molecule type" value="Genomic_DNA"/>
</dbReference>
<dbReference type="CDD" id="cd00082">
    <property type="entry name" value="HisKA"/>
    <property type="match status" value="1"/>
</dbReference>
<dbReference type="SMART" id="SM00388">
    <property type="entry name" value="HisKA"/>
    <property type="match status" value="1"/>
</dbReference>
<reference evidence="9 10" key="1">
    <citation type="submission" date="2018-06" db="EMBL/GenBank/DDBJ databases">
        <title>Chryseolinea flavus sp. nov., a member of the phylum Bacteroidetes isolated from soil.</title>
        <authorList>
            <person name="Li Y."/>
            <person name="Wang J."/>
        </authorList>
    </citation>
    <scope>NUCLEOTIDE SEQUENCE [LARGE SCALE GENOMIC DNA]</scope>
    <source>
        <strain evidence="9 10">SDU1-6</strain>
    </source>
</reference>
<dbReference type="RefSeq" id="WP_112745149.1">
    <property type="nucleotide sequence ID" value="NZ_QMFY01000001.1"/>
</dbReference>
<name>A0A364Y8X6_9BACT</name>
<dbReference type="Proteomes" id="UP000251889">
    <property type="component" value="Unassembled WGS sequence"/>
</dbReference>
<evidence type="ECO:0000256" key="7">
    <source>
        <dbReference type="SAM" id="Phobius"/>
    </source>
</evidence>
<evidence type="ECO:0000313" key="9">
    <source>
        <dbReference type="EMBL" id="RAW02935.1"/>
    </source>
</evidence>
<dbReference type="Gene3D" id="3.30.565.10">
    <property type="entry name" value="Histidine kinase-like ATPase, C-terminal domain"/>
    <property type="match status" value="1"/>
</dbReference>
<keyword evidence="7" id="KW-0812">Transmembrane</keyword>
<dbReference type="Pfam" id="PF05227">
    <property type="entry name" value="CHASE3"/>
    <property type="match status" value="1"/>
</dbReference>
<keyword evidence="7" id="KW-0472">Membrane</keyword>
<dbReference type="InterPro" id="IPR003661">
    <property type="entry name" value="HisK_dim/P_dom"/>
</dbReference>
<dbReference type="InterPro" id="IPR036097">
    <property type="entry name" value="HisK_dim/P_sf"/>
</dbReference>
<gene>
    <name evidence="9" type="ORF">DQQ10_02180</name>
</gene>
<comment type="catalytic activity">
    <reaction evidence="1">
        <text>ATP + protein L-histidine = ADP + protein N-phospho-L-histidine.</text>
        <dbReference type="EC" id="2.7.13.3"/>
    </reaction>
</comment>
<accession>A0A364Y8X6</accession>
<dbReference type="InterPro" id="IPR052162">
    <property type="entry name" value="Sensor_kinase/Photoreceptor"/>
</dbReference>
<keyword evidence="3" id="KW-0597">Phosphoprotein</keyword>
<feature type="domain" description="Histidine kinase" evidence="8">
    <location>
        <begin position="267"/>
        <end position="491"/>
    </location>
</feature>
<keyword evidence="5" id="KW-0418">Kinase</keyword>
<dbReference type="EC" id="2.7.13.3" evidence="2"/>
<keyword evidence="6" id="KW-0175">Coiled coil</keyword>
<evidence type="ECO:0000256" key="1">
    <source>
        <dbReference type="ARBA" id="ARBA00000085"/>
    </source>
</evidence>
<feature type="coiled-coil region" evidence="6">
    <location>
        <begin position="226"/>
        <end position="260"/>
    </location>
</feature>
<dbReference type="Pfam" id="PF02518">
    <property type="entry name" value="HATPase_c"/>
    <property type="match status" value="1"/>
</dbReference>
<dbReference type="AlphaFoldDB" id="A0A364Y8X6"/>
<dbReference type="PANTHER" id="PTHR43304">
    <property type="entry name" value="PHYTOCHROME-LIKE PROTEIN CPH1"/>
    <property type="match status" value="1"/>
</dbReference>
<dbReference type="InterPro" id="IPR036890">
    <property type="entry name" value="HATPase_C_sf"/>
</dbReference>
<dbReference type="PRINTS" id="PR00344">
    <property type="entry name" value="BCTRLSENSOR"/>
</dbReference>
<proteinExistence type="predicted"/>